<gene>
    <name evidence="3" type="ORF">BCM40_14605</name>
</gene>
<dbReference type="InterPro" id="IPR029787">
    <property type="entry name" value="Nucleotide_cyclase"/>
</dbReference>
<dbReference type="KEGG" id="pdg:BCM40_14605"/>
<dbReference type="InterPro" id="IPR000160">
    <property type="entry name" value="GGDEF_dom"/>
</dbReference>
<accession>A0A1C7EM63</accession>
<dbReference type="InterPro" id="IPR013656">
    <property type="entry name" value="PAS_4"/>
</dbReference>
<organism evidence="3 4">
    <name type="scientific">Planococcus donghaensis</name>
    <dbReference type="NCBI Taxonomy" id="414778"/>
    <lineage>
        <taxon>Bacteria</taxon>
        <taxon>Bacillati</taxon>
        <taxon>Bacillota</taxon>
        <taxon>Bacilli</taxon>
        <taxon>Bacillales</taxon>
        <taxon>Caryophanaceae</taxon>
        <taxon>Planococcus</taxon>
    </lineage>
</organism>
<feature type="domain" description="PAC" evidence="1">
    <location>
        <begin position="89"/>
        <end position="142"/>
    </location>
</feature>
<dbReference type="PANTHER" id="PTHR45138">
    <property type="entry name" value="REGULATORY COMPONENTS OF SENSORY TRANSDUCTION SYSTEM"/>
    <property type="match status" value="1"/>
</dbReference>
<dbReference type="OrthoDB" id="9759607at2"/>
<evidence type="ECO:0000313" key="4">
    <source>
        <dbReference type="Proteomes" id="UP000092495"/>
    </source>
</evidence>
<dbReference type="Pfam" id="PF00990">
    <property type="entry name" value="GGDEF"/>
    <property type="match status" value="1"/>
</dbReference>
<dbReference type="SUPFAM" id="SSF55785">
    <property type="entry name" value="PYP-like sensor domain (PAS domain)"/>
    <property type="match status" value="1"/>
</dbReference>
<name>A0A1C7EM63_9BACL</name>
<dbReference type="CDD" id="cd00130">
    <property type="entry name" value="PAS"/>
    <property type="match status" value="1"/>
</dbReference>
<dbReference type="InterPro" id="IPR043128">
    <property type="entry name" value="Rev_trsase/Diguanyl_cyclase"/>
</dbReference>
<dbReference type="InterPro" id="IPR050469">
    <property type="entry name" value="Diguanylate_Cyclase"/>
</dbReference>
<dbReference type="PROSITE" id="PS50887">
    <property type="entry name" value="GGDEF"/>
    <property type="match status" value="1"/>
</dbReference>
<dbReference type="Gene3D" id="3.30.70.270">
    <property type="match status" value="1"/>
</dbReference>
<dbReference type="Proteomes" id="UP000092495">
    <property type="component" value="Chromosome"/>
</dbReference>
<dbReference type="InterPro" id="IPR000700">
    <property type="entry name" value="PAS-assoc_C"/>
</dbReference>
<dbReference type="AlphaFoldDB" id="A0A1C7EM63"/>
<dbReference type="CDD" id="cd01949">
    <property type="entry name" value="GGDEF"/>
    <property type="match status" value="1"/>
</dbReference>
<dbReference type="PROSITE" id="PS50113">
    <property type="entry name" value="PAC"/>
    <property type="match status" value="1"/>
</dbReference>
<dbReference type="GO" id="GO:0043709">
    <property type="term" value="P:cell adhesion involved in single-species biofilm formation"/>
    <property type="evidence" value="ECO:0007669"/>
    <property type="project" value="TreeGrafter"/>
</dbReference>
<dbReference type="EMBL" id="CP016543">
    <property type="protein sequence ID" value="ANU24899.1"/>
    <property type="molecule type" value="Genomic_DNA"/>
</dbReference>
<dbReference type="NCBIfam" id="TIGR00254">
    <property type="entry name" value="GGDEF"/>
    <property type="match status" value="1"/>
</dbReference>
<dbReference type="STRING" id="414778.BCM40_14605"/>
<sequence length="304" mass="34404">MILLHTHVNTFLSIDPGINKSILNSLRDPICLIDSTGTICFTNEEWHQFEVQNGESFSNYEIGTNYFQHFEKEPAVQQGVQAVLSGETDCFDFEYFCDSTSTSRWFLIQATPLQANASAIEGVVIRHVDITKQKLTELQLKEYAEKDSLTSLFNRRYFQEQLKKEVHYAIQKNVPISLLYIDTDNFKDINDTYGHPAGDQVLKELARQITETTRSSDTVARIGGDEFAVLFPNTSKVELECIANRLSQEIQQLKIQGQHSQIDVTVSIGGKSFTSDLSLNCMVEWVDDALYLAKDKGKNQVVIA</sequence>
<dbReference type="SMART" id="SM00267">
    <property type="entry name" value="GGDEF"/>
    <property type="match status" value="1"/>
</dbReference>
<dbReference type="GO" id="GO:0005886">
    <property type="term" value="C:plasma membrane"/>
    <property type="evidence" value="ECO:0007669"/>
    <property type="project" value="TreeGrafter"/>
</dbReference>
<dbReference type="Gene3D" id="3.30.450.20">
    <property type="entry name" value="PAS domain"/>
    <property type="match status" value="1"/>
</dbReference>
<protein>
    <submittedName>
        <fullName evidence="3">GGDEF domain-containing protein</fullName>
    </submittedName>
</protein>
<proteinExistence type="predicted"/>
<evidence type="ECO:0000313" key="3">
    <source>
        <dbReference type="EMBL" id="ANU24899.1"/>
    </source>
</evidence>
<evidence type="ECO:0000259" key="2">
    <source>
        <dbReference type="PROSITE" id="PS50887"/>
    </source>
</evidence>
<dbReference type="FunFam" id="3.30.70.270:FF:000001">
    <property type="entry name" value="Diguanylate cyclase domain protein"/>
    <property type="match status" value="1"/>
</dbReference>
<dbReference type="GO" id="GO:0052621">
    <property type="term" value="F:diguanylate cyclase activity"/>
    <property type="evidence" value="ECO:0007669"/>
    <property type="project" value="TreeGrafter"/>
</dbReference>
<dbReference type="PANTHER" id="PTHR45138:SF9">
    <property type="entry name" value="DIGUANYLATE CYCLASE DGCM-RELATED"/>
    <property type="match status" value="1"/>
</dbReference>
<keyword evidence="4" id="KW-1185">Reference proteome</keyword>
<dbReference type="InterPro" id="IPR035965">
    <property type="entry name" value="PAS-like_dom_sf"/>
</dbReference>
<dbReference type="Pfam" id="PF08448">
    <property type="entry name" value="PAS_4"/>
    <property type="match status" value="1"/>
</dbReference>
<dbReference type="InterPro" id="IPR000014">
    <property type="entry name" value="PAS"/>
</dbReference>
<dbReference type="SUPFAM" id="SSF55073">
    <property type="entry name" value="Nucleotide cyclase"/>
    <property type="match status" value="1"/>
</dbReference>
<reference evidence="3" key="1">
    <citation type="submission" date="2016-10" db="EMBL/GenBank/DDBJ databases">
        <authorList>
            <person name="See-Too W.S."/>
        </authorList>
    </citation>
    <scope>NUCLEOTIDE SEQUENCE</scope>
    <source>
        <strain evidence="3">DSM 22276</strain>
    </source>
</reference>
<dbReference type="GO" id="GO:1902201">
    <property type="term" value="P:negative regulation of bacterial-type flagellum-dependent cell motility"/>
    <property type="evidence" value="ECO:0007669"/>
    <property type="project" value="TreeGrafter"/>
</dbReference>
<evidence type="ECO:0000259" key="1">
    <source>
        <dbReference type="PROSITE" id="PS50113"/>
    </source>
</evidence>
<feature type="domain" description="GGDEF" evidence="2">
    <location>
        <begin position="174"/>
        <end position="304"/>
    </location>
</feature>